<organism evidence="1 2">
    <name type="scientific">Romanomermis culicivorax</name>
    <name type="common">Nematode worm</name>
    <dbReference type="NCBI Taxonomy" id="13658"/>
    <lineage>
        <taxon>Eukaryota</taxon>
        <taxon>Metazoa</taxon>
        <taxon>Ecdysozoa</taxon>
        <taxon>Nematoda</taxon>
        <taxon>Enoplea</taxon>
        <taxon>Dorylaimia</taxon>
        <taxon>Mermithida</taxon>
        <taxon>Mermithoidea</taxon>
        <taxon>Mermithidae</taxon>
        <taxon>Romanomermis</taxon>
    </lineage>
</organism>
<reference evidence="2" key="1">
    <citation type="submission" date="2022-11" db="UniProtKB">
        <authorList>
            <consortium name="WormBaseParasite"/>
        </authorList>
    </citation>
    <scope>IDENTIFICATION</scope>
</reference>
<sequence>MTIPVTNAFTQLIEQRHGKWYKIIPRVRKISGCMCQTISNAYLLSMLMIYIQQSLDFSVTALERVLTGT</sequence>
<protein>
    <submittedName>
        <fullName evidence="2">Transposase</fullName>
    </submittedName>
</protein>
<dbReference type="WBParaSite" id="nRc.2.0.1.t19820-RA">
    <property type="protein sequence ID" value="nRc.2.0.1.t19820-RA"/>
    <property type="gene ID" value="nRc.2.0.1.g19820"/>
</dbReference>
<evidence type="ECO:0000313" key="1">
    <source>
        <dbReference type="Proteomes" id="UP000887565"/>
    </source>
</evidence>
<evidence type="ECO:0000313" key="2">
    <source>
        <dbReference type="WBParaSite" id="nRc.2.0.1.t19820-RA"/>
    </source>
</evidence>
<proteinExistence type="predicted"/>
<accession>A0A915J0B1</accession>
<dbReference type="Proteomes" id="UP000887565">
    <property type="component" value="Unplaced"/>
</dbReference>
<name>A0A915J0B1_ROMCU</name>
<dbReference type="AlphaFoldDB" id="A0A915J0B1"/>
<keyword evidence="1" id="KW-1185">Reference proteome</keyword>